<dbReference type="EMBL" id="VOBR01000026">
    <property type="protein sequence ID" value="TWP47414.1"/>
    <property type="molecule type" value="Genomic_DNA"/>
</dbReference>
<keyword evidence="2" id="KW-1185">Reference proteome</keyword>
<gene>
    <name evidence="1" type="ORF">FKR81_32385</name>
</gene>
<dbReference type="AlphaFoldDB" id="A0A563EK40"/>
<dbReference type="Proteomes" id="UP000316639">
    <property type="component" value="Unassembled WGS sequence"/>
</dbReference>
<dbReference type="OrthoDB" id="3697950at2"/>
<accession>A0A563EK40</accession>
<protein>
    <submittedName>
        <fullName evidence="1">Uncharacterized protein</fullName>
    </submittedName>
</protein>
<comment type="caution">
    <text evidence="1">The sequence shown here is derived from an EMBL/GenBank/DDBJ whole genome shotgun (WGS) entry which is preliminary data.</text>
</comment>
<organism evidence="1 2">
    <name type="scientific">Lentzea tibetensis</name>
    <dbReference type="NCBI Taxonomy" id="2591470"/>
    <lineage>
        <taxon>Bacteria</taxon>
        <taxon>Bacillati</taxon>
        <taxon>Actinomycetota</taxon>
        <taxon>Actinomycetes</taxon>
        <taxon>Pseudonocardiales</taxon>
        <taxon>Pseudonocardiaceae</taxon>
        <taxon>Lentzea</taxon>
    </lineage>
</organism>
<reference evidence="1 2" key="1">
    <citation type="submission" date="2019-07" db="EMBL/GenBank/DDBJ databases">
        <title>Lentzea xizangensis sp. nov., isolated from Qinghai-Tibetan Plateau Soils.</title>
        <authorList>
            <person name="Huang J."/>
        </authorList>
    </citation>
    <scope>NUCLEOTIDE SEQUENCE [LARGE SCALE GENOMIC DNA]</scope>
    <source>
        <strain evidence="1 2">FXJ1.1311</strain>
    </source>
</reference>
<evidence type="ECO:0000313" key="1">
    <source>
        <dbReference type="EMBL" id="TWP47414.1"/>
    </source>
</evidence>
<proteinExistence type="predicted"/>
<name>A0A563EK40_9PSEU</name>
<sequence length="113" mass="13097">MSPEEAFGQYLEAMSLRDRTRAEKLDSLYRRLAANVDVMRLLHFVHLNLGPIVLRDHVNPEAHLEARARGWIEGSAPRLTQDGLNAWLDWVEEITPHTRLAPFQELWRVATGW</sequence>
<evidence type="ECO:0000313" key="2">
    <source>
        <dbReference type="Proteomes" id="UP000316639"/>
    </source>
</evidence>
<dbReference type="RefSeq" id="WP_146357850.1">
    <property type="nucleotide sequence ID" value="NZ_VOBR01000026.1"/>
</dbReference>